<comment type="caution">
    <text evidence="2">The sequence shown here is derived from an EMBL/GenBank/DDBJ whole genome shotgun (WGS) entry which is preliminary data.</text>
</comment>
<keyword evidence="3" id="KW-1185">Reference proteome</keyword>
<sequence length="158" mass="18436">MSSIPLGPNDVDGRLVTFYNRTESPRPIAIADMTNANGRWDWERIFPFLPESIMWKIVRIKPPSMQFGSELSCWRWEQNRCFTTKSAYDALSAPSGPVVDFKWASIWKLRVPQLVKVFLWLSSHDRLLTNPDRVRRHIVDSDKCPWCQVYAESLDHVL</sequence>
<dbReference type="EMBL" id="JBBPBN010000026">
    <property type="protein sequence ID" value="KAK9007756.1"/>
    <property type="molecule type" value="Genomic_DNA"/>
</dbReference>
<organism evidence="2 3">
    <name type="scientific">Hibiscus sabdariffa</name>
    <name type="common">roselle</name>
    <dbReference type="NCBI Taxonomy" id="183260"/>
    <lineage>
        <taxon>Eukaryota</taxon>
        <taxon>Viridiplantae</taxon>
        <taxon>Streptophyta</taxon>
        <taxon>Embryophyta</taxon>
        <taxon>Tracheophyta</taxon>
        <taxon>Spermatophyta</taxon>
        <taxon>Magnoliopsida</taxon>
        <taxon>eudicotyledons</taxon>
        <taxon>Gunneridae</taxon>
        <taxon>Pentapetalae</taxon>
        <taxon>rosids</taxon>
        <taxon>malvids</taxon>
        <taxon>Malvales</taxon>
        <taxon>Malvaceae</taxon>
        <taxon>Malvoideae</taxon>
        <taxon>Hibiscus</taxon>
    </lineage>
</organism>
<reference evidence="2 3" key="1">
    <citation type="journal article" date="2024" name="G3 (Bethesda)">
        <title>Genome assembly of Hibiscus sabdariffa L. provides insights into metabolisms of medicinal natural products.</title>
        <authorList>
            <person name="Kim T."/>
        </authorList>
    </citation>
    <scope>NUCLEOTIDE SEQUENCE [LARGE SCALE GENOMIC DNA]</scope>
    <source>
        <strain evidence="2">TK-2024</strain>
        <tissue evidence="2">Old leaves</tissue>
    </source>
</reference>
<protein>
    <recommendedName>
        <fullName evidence="1">Reverse transcriptase zinc-binding domain-containing protein</fullName>
    </recommendedName>
</protein>
<dbReference type="Pfam" id="PF13966">
    <property type="entry name" value="zf-RVT"/>
    <property type="match status" value="1"/>
</dbReference>
<proteinExistence type="predicted"/>
<feature type="domain" description="Reverse transcriptase zinc-binding" evidence="1">
    <location>
        <begin position="82"/>
        <end position="158"/>
    </location>
</feature>
<gene>
    <name evidence="2" type="ORF">V6N11_074674</name>
</gene>
<evidence type="ECO:0000259" key="1">
    <source>
        <dbReference type="Pfam" id="PF13966"/>
    </source>
</evidence>
<dbReference type="Proteomes" id="UP001396334">
    <property type="component" value="Unassembled WGS sequence"/>
</dbReference>
<dbReference type="InterPro" id="IPR026960">
    <property type="entry name" value="RVT-Znf"/>
</dbReference>
<evidence type="ECO:0000313" key="3">
    <source>
        <dbReference type="Proteomes" id="UP001396334"/>
    </source>
</evidence>
<accession>A0ABR2R479</accession>
<name>A0ABR2R479_9ROSI</name>
<evidence type="ECO:0000313" key="2">
    <source>
        <dbReference type="EMBL" id="KAK9007756.1"/>
    </source>
</evidence>